<dbReference type="Gene3D" id="3.20.20.80">
    <property type="entry name" value="Glycosidases"/>
    <property type="match status" value="1"/>
</dbReference>
<dbReference type="CAZy" id="GH25">
    <property type="family name" value="Glycoside Hydrolase Family 25"/>
</dbReference>
<evidence type="ECO:0000256" key="4">
    <source>
        <dbReference type="SAM" id="SignalP"/>
    </source>
</evidence>
<dbReference type="RefSeq" id="WP_011512076.1">
    <property type="nucleotide sequence ID" value="NC_007964.1"/>
</dbReference>
<feature type="chain" id="PRO_5004195677" evidence="4">
    <location>
        <begin position="33"/>
        <end position="337"/>
    </location>
</feature>
<comment type="similarity">
    <text evidence="1">Belongs to the glycosyl hydrolase 25 family.</text>
</comment>
<protein>
    <submittedName>
        <fullName evidence="5">Glycoside hydrolase, family 25</fullName>
    </submittedName>
</protein>
<accession>Q1QH60</accession>
<sequence length="337" mass="37383">MFRNLHRPSGRTRTIIVAFSVLFGVGAPIASAQDAKTPLTTDASRGELFELMGQIVEGQTPPEEFSQFAFRANFRFAHDALWRNPVLDEDPRSNQIFGIDISHHLTDKCKCKVDWALLADQKIAFAYLKATQGVSYYDRSFEPNLEGIRALPAGKKIDVGAFHFLSADGSGEDQAKNFLDVVGSKLGKDDLTPSLDVEWDVRTDASGKVILGPDGKAKDFWEGTDGNVILDRVLAWLKAVQTQTKKVPIVYTNPLWWRERIGKAGTIEQSLSQYRVWISDLSSKGLKVEGPYNYKDKWHLWQFSFTATAEKGGLPPGHAVDADVFDGDAASFASLLK</sequence>
<evidence type="ECO:0000313" key="5">
    <source>
        <dbReference type="EMBL" id="ABE64437.1"/>
    </source>
</evidence>
<dbReference type="KEGG" id="nha:Nham_3711"/>
<dbReference type="PROSITE" id="PS51904">
    <property type="entry name" value="GLYCOSYL_HYDROL_F25_2"/>
    <property type="match status" value="1"/>
</dbReference>
<dbReference type="CDD" id="cd06524">
    <property type="entry name" value="GH25_YegX-like"/>
    <property type="match status" value="1"/>
</dbReference>
<dbReference type="InterPro" id="IPR002053">
    <property type="entry name" value="Glyco_hydro_25"/>
</dbReference>
<reference evidence="5 6" key="1">
    <citation type="submission" date="2006-03" db="EMBL/GenBank/DDBJ databases">
        <title>Complete sequence of chromosome of Nitrobacter hamburgensis X14.</title>
        <authorList>
            <consortium name="US DOE Joint Genome Institute"/>
            <person name="Copeland A."/>
            <person name="Lucas S."/>
            <person name="Lapidus A."/>
            <person name="Barry K."/>
            <person name="Detter J.C."/>
            <person name="Glavina del Rio T."/>
            <person name="Hammon N."/>
            <person name="Israni S."/>
            <person name="Dalin E."/>
            <person name="Tice H."/>
            <person name="Pitluck S."/>
            <person name="Chain P."/>
            <person name="Malfatti S."/>
            <person name="Shin M."/>
            <person name="Vergez L."/>
            <person name="Schmutz J."/>
            <person name="Larimer F."/>
            <person name="Land M."/>
            <person name="Hauser L."/>
            <person name="Kyrpides N."/>
            <person name="Ivanova N."/>
            <person name="Ward B."/>
            <person name="Arp D."/>
            <person name="Klotz M."/>
            <person name="Stein L."/>
            <person name="O'Mullan G."/>
            <person name="Starkenburg S."/>
            <person name="Sayavedra L."/>
            <person name="Poret-Peterson A.T."/>
            <person name="Gentry M.E."/>
            <person name="Bruce D."/>
            <person name="Richardson P."/>
        </authorList>
    </citation>
    <scope>NUCLEOTIDE SEQUENCE [LARGE SCALE GENOMIC DNA]</scope>
    <source>
        <strain evidence="6">DSM 10229 / NCIMB 13809 / X14</strain>
    </source>
</reference>
<dbReference type="HOGENOM" id="CLU_854380_0_0_5"/>
<evidence type="ECO:0000256" key="2">
    <source>
        <dbReference type="ARBA" id="ARBA00022801"/>
    </source>
</evidence>
<dbReference type="PANTHER" id="PTHR34135:SF2">
    <property type="entry name" value="LYSOZYME"/>
    <property type="match status" value="1"/>
</dbReference>
<proteinExistence type="inferred from homology"/>
<dbReference type="EMBL" id="CP000319">
    <property type="protein sequence ID" value="ABE64437.1"/>
    <property type="molecule type" value="Genomic_DNA"/>
</dbReference>
<dbReference type="GO" id="GO:0003796">
    <property type="term" value="F:lysozyme activity"/>
    <property type="evidence" value="ECO:0007669"/>
    <property type="project" value="InterPro"/>
</dbReference>
<dbReference type="InterPro" id="IPR017853">
    <property type="entry name" value="GH"/>
</dbReference>
<feature type="signal peptide" evidence="4">
    <location>
        <begin position="1"/>
        <end position="32"/>
    </location>
</feature>
<dbReference type="AlphaFoldDB" id="Q1QH60"/>
<keyword evidence="4" id="KW-0732">Signal</keyword>
<dbReference type="InterPro" id="IPR018077">
    <property type="entry name" value="Glyco_hydro_fam25_subgr"/>
</dbReference>
<dbReference type="STRING" id="323097.Nham_3711"/>
<name>Q1QH60_NITHX</name>
<dbReference type="GO" id="GO:0009253">
    <property type="term" value="P:peptidoglycan catabolic process"/>
    <property type="evidence" value="ECO:0007669"/>
    <property type="project" value="InterPro"/>
</dbReference>
<dbReference type="PANTHER" id="PTHR34135">
    <property type="entry name" value="LYSOZYME"/>
    <property type="match status" value="1"/>
</dbReference>
<keyword evidence="2 5" id="KW-0378">Hydrolase</keyword>
<dbReference type="SUPFAM" id="SSF51445">
    <property type="entry name" value="(Trans)glycosidases"/>
    <property type="match status" value="1"/>
</dbReference>
<evidence type="ECO:0000256" key="1">
    <source>
        <dbReference type="ARBA" id="ARBA00010646"/>
    </source>
</evidence>
<evidence type="ECO:0000256" key="3">
    <source>
        <dbReference type="ARBA" id="ARBA00023295"/>
    </source>
</evidence>
<dbReference type="Pfam" id="PF01183">
    <property type="entry name" value="Glyco_hydro_25"/>
    <property type="match status" value="1"/>
</dbReference>
<dbReference type="GO" id="GO:0016998">
    <property type="term" value="P:cell wall macromolecule catabolic process"/>
    <property type="evidence" value="ECO:0007669"/>
    <property type="project" value="InterPro"/>
</dbReference>
<organism evidence="5 6">
    <name type="scientific">Nitrobacter hamburgensis (strain DSM 10229 / NCIMB 13809 / X14)</name>
    <dbReference type="NCBI Taxonomy" id="323097"/>
    <lineage>
        <taxon>Bacteria</taxon>
        <taxon>Pseudomonadati</taxon>
        <taxon>Pseudomonadota</taxon>
        <taxon>Alphaproteobacteria</taxon>
        <taxon>Hyphomicrobiales</taxon>
        <taxon>Nitrobacteraceae</taxon>
        <taxon>Nitrobacter</taxon>
    </lineage>
</organism>
<dbReference type="SMART" id="SM00641">
    <property type="entry name" value="Glyco_25"/>
    <property type="match status" value="1"/>
</dbReference>
<evidence type="ECO:0000313" key="6">
    <source>
        <dbReference type="Proteomes" id="UP000001953"/>
    </source>
</evidence>
<dbReference type="Proteomes" id="UP000001953">
    <property type="component" value="Chromosome"/>
</dbReference>
<keyword evidence="3" id="KW-0326">Glycosidase</keyword>
<dbReference type="eggNOG" id="COG3757">
    <property type="taxonomic scope" value="Bacteria"/>
</dbReference>
<dbReference type="GO" id="GO:0016052">
    <property type="term" value="P:carbohydrate catabolic process"/>
    <property type="evidence" value="ECO:0007669"/>
    <property type="project" value="TreeGrafter"/>
</dbReference>
<keyword evidence="6" id="KW-1185">Reference proteome</keyword>
<gene>
    <name evidence="5" type="ordered locus">Nham_3711</name>
</gene>